<keyword evidence="2 4" id="KW-0418">Kinase</keyword>
<dbReference type="SUPFAM" id="SSF53613">
    <property type="entry name" value="Ribokinase-like"/>
    <property type="match status" value="1"/>
</dbReference>
<accession>A0ABD5K0L2</accession>
<dbReference type="InterPro" id="IPR029056">
    <property type="entry name" value="Ribokinase-like"/>
</dbReference>
<evidence type="ECO:0000313" key="4">
    <source>
        <dbReference type="EMBL" id="MEJ5902534.1"/>
    </source>
</evidence>
<dbReference type="Gene3D" id="3.40.1190.20">
    <property type="match status" value="1"/>
</dbReference>
<dbReference type="GO" id="GO:0016301">
    <property type="term" value="F:kinase activity"/>
    <property type="evidence" value="ECO:0007669"/>
    <property type="project" value="UniProtKB-KW"/>
</dbReference>
<comment type="caution">
    <text evidence="4">The sequence shown here is derived from an EMBL/GenBank/DDBJ whole genome shotgun (WGS) entry which is preliminary data.</text>
</comment>
<reference evidence="4 5" key="1">
    <citation type="submission" date="2024-03" db="EMBL/GenBank/DDBJ databases">
        <title>Reference genomes for the five species model microbial community.</title>
        <authorList>
            <person name="Padfield D."/>
        </authorList>
    </citation>
    <scope>NUCLEOTIDE SEQUENCE [LARGE SCALE GENOMIC DNA]</scope>
    <source>
        <strain evidence="4 5">AB1</strain>
    </source>
</reference>
<protein>
    <submittedName>
        <fullName evidence="4">Sugar kinase</fullName>
    </submittedName>
</protein>
<sequence length="322" mass="33399">MTVKVSCLGGGVLDLIYGVDHLPSEDGKSSARSYAESGGGMAANAAVIVSRLGGQANWCGRVGDDDKGKRILEGLRHEGVDVETARTVPGIQSSHSIVLKDLAGNRAIILYRAEGVDPDTSWIPLDRLLDADAVLADNRWVEGAVALLTAGRAKGLPAVLDADSAGDDSTLDAVRASTHAVFSAPGLAALFKTNDPVKGLREAKKFAPFVAVTDGRRGVLWIGSDEVLRHLPAFKVDAVETVGAGDIFHGAFAYGLGVGMSEEEALRLASATAAVKCTGEGGRRSFPDMAHVQAFLGAPENVAITTITEPTKAWGNGGNTNG</sequence>
<evidence type="ECO:0000256" key="1">
    <source>
        <dbReference type="ARBA" id="ARBA00022679"/>
    </source>
</evidence>
<dbReference type="CDD" id="cd01945">
    <property type="entry name" value="ribokinase_group_B"/>
    <property type="match status" value="1"/>
</dbReference>
<dbReference type="InterPro" id="IPR002139">
    <property type="entry name" value="Ribo/fructo_kinase"/>
</dbReference>
<gene>
    <name evidence="4" type="ORF">WIX40_20820</name>
</gene>
<dbReference type="GO" id="GO:0006796">
    <property type="term" value="P:phosphate-containing compound metabolic process"/>
    <property type="evidence" value="ECO:0007669"/>
    <property type="project" value="UniProtKB-ARBA"/>
</dbReference>
<dbReference type="EMBL" id="JBBHKQ010000002">
    <property type="protein sequence ID" value="MEJ5902534.1"/>
    <property type="molecule type" value="Genomic_DNA"/>
</dbReference>
<proteinExistence type="predicted"/>
<dbReference type="PANTHER" id="PTHR10584">
    <property type="entry name" value="SUGAR KINASE"/>
    <property type="match status" value="1"/>
</dbReference>
<evidence type="ECO:0000313" key="5">
    <source>
        <dbReference type="Proteomes" id="UP001362311"/>
    </source>
</evidence>
<keyword evidence="1" id="KW-0808">Transferase</keyword>
<dbReference type="PRINTS" id="PR00990">
    <property type="entry name" value="RIBOKINASE"/>
</dbReference>
<dbReference type="Pfam" id="PF00294">
    <property type="entry name" value="PfkB"/>
    <property type="match status" value="1"/>
</dbReference>
<dbReference type="AlphaFoldDB" id="A0ABD5K0L2"/>
<organism evidence="4 5">
    <name type="scientific">Ochrobactrum teleogrylli</name>
    <dbReference type="NCBI Taxonomy" id="2479765"/>
    <lineage>
        <taxon>Bacteria</taxon>
        <taxon>Pseudomonadati</taxon>
        <taxon>Pseudomonadota</taxon>
        <taxon>Alphaproteobacteria</taxon>
        <taxon>Hyphomicrobiales</taxon>
        <taxon>Brucellaceae</taxon>
        <taxon>Brucella/Ochrobactrum group</taxon>
        <taxon>Ochrobactrum</taxon>
    </lineage>
</organism>
<dbReference type="PANTHER" id="PTHR10584:SF157">
    <property type="entry name" value="SULFOFRUCTOSE KINASE"/>
    <property type="match status" value="1"/>
</dbReference>
<evidence type="ECO:0000256" key="2">
    <source>
        <dbReference type="ARBA" id="ARBA00022777"/>
    </source>
</evidence>
<feature type="domain" description="Carbohydrate kinase PfkB" evidence="3">
    <location>
        <begin position="5"/>
        <end position="288"/>
    </location>
</feature>
<evidence type="ECO:0000259" key="3">
    <source>
        <dbReference type="Pfam" id="PF00294"/>
    </source>
</evidence>
<name>A0ABD5K0L2_9HYPH</name>
<dbReference type="RefSeq" id="WP_339441887.1">
    <property type="nucleotide sequence ID" value="NZ_JBBHKQ010000002.1"/>
</dbReference>
<dbReference type="InterPro" id="IPR011611">
    <property type="entry name" value="PfkB_dom"/>
</dbReference>
<dbReference type="Proteomes" id="UP001362311">
    <property type="component" value="Unassembled WGS sequence"/>
</dbReference>